<dbReference type="InterPro" id="IPR032675">
    <property type="entry name" value="LRR_dom_sf"/>
</dbReference>
<evidence type="ECO:0000259" key="12">
    <source>
        <dbReference type="Pfam" id="PF12061"/>
    </source>
</evidence>
<evidence type="ECO:0000256" key="8">
    <source>
        <dbReference type="ARBA" id="ARBA00022741"/>
    </source>
</evidence>
<dbReference type="InterPro" id="IPR021929">
    <property type="entry name" value="R1A-like_N"/>
</dbReference>
<dbReference type="Gene3D" id="3.80.10.10">
    <property type="entry name" value="Ribonuclease Inhibitor"/>
    <property type="match status" value="1"/>
</dbReference>
<dbReference type="EMBL" id="OX459118">
    <property type="protein sequence ID" value="CAI9089199.1"/>
    <property type="molecule type" value="Genomic_DNA"/>
</dbReference>
<dbReference type="GO" id="GO:0051607">
    <property type="term" value="P:defense response to virus"/>
    <property type="evidence" value="ECO:0007669"/>
    <property type="project" value="UniProtKB-ARBA"/>
</dbReference>
<keyword evidence="8" id="KW-0547">Nucleotide-binding</keyword>
<evidence type="ECO:0000256" key="2">
    <source>
        <dbReference type="ARBA" id="ARBA00004496"/>
    </source>
</evidence>
<dbReference type="InterPro" id="IPR036388">
    <property type="entry name" value="WH-like_DNA-bd_sf"/>
</dbReference>
<dbReference type="GO" id="GO:0043531">
    <property type="term" value="F:ADP binding"/>
    <property type="evidence" value="ECO:0007669"/>
    <property type="project" value="InterPro"/>
</dbReference>
<gene>
    <name evidence="15" type="ORF">OLC1_LOCUS1590</name>
</gene>
<keyword evidence="10" id="KW-0067">ATP-binding</keyword>
<dbReference type="InterPro" id="IPR058922">
    <property type="entry name" value="WHD_DRP"/>
</dbReference>
<dbReference type="InterPro" id="IPR044974">
    <property type="entry name" value="Disease_R_plants"/>
</dbReference>
<comment type="subcellular location">
    <subcellularLocation>
        <location evidence="2">Cytoplasm</location>
    </subcellularLocation>
</comment>
<dbReference type="InterPro" id="IPR055414">
    <property type="entry name" value="LRR_R13L4/SHOC2-like"/>
</dbReference>
<evidence type="ECO:0000256" key="3">
    <source>
        <dbReference type="ARBA" id="ARBA00008894"/>
    </source>
</evidence>
<dbReference type="Gene3D" id="1.10.8.430">
    <property type="entry name" value="Helical domain of apoptotic protease-activating factors"/>
    <property type="match status" value="1"/>
</dbReference>
<evidence type="ECO:0000259" key="13">
    <source>
        <dbReference type="Pfam" id="PF23559"/>
    </source>
</evidence>
<evidence type="ECO:0000256" key="7">
    <source>
        <dbReference type="ARBA" id="ARBA00022737"/>
    </source>
</evidence>
<dbReference type="AlphaFoldDB" id="A0AAV1C3G0"/>
<dbReference type="SUPFAM" id="SSF52058">
    <property type="entry name" value="L domain-like"/>
    <property type="match status" value="1"/>
</dbReference>
<dbReference type="GO" id="GO:0005737">
    <property type="term" value="C:cytoplasm"/>
    <property type="evidence" value="ECO:0007669"/>
    <property type="project" value="UniProtKB-SubCell"/>
</dbReference>
<dbReference type="FunFam" id="1.10.10.10:FF:000322">
    <property type="entry name" value="Probable disease resistance protein At1g63360"/>
    <property type="match status" value="1"/>
</dbReference>
<dbReference type="Pfam" id="PF23598">
    <property type="entry name" value="LRR_14"/>
    <property type="match status" value="1"/>
</dbReference>
<dbReference type="InterPro" id="IPR027417">
    <property type="entry name" value="P-loop_NTPase"/>
</dbReference>
<feature type="domain" description="Disease resistance protein winged helix" evidence="13">
    <location>
        <begin position="797"/>
        <end position="866"/>
    </location>
</feature>
<dbReference type="InterPro" id="IPR042197">
    <property type="entry name" value="Apaf_helical"/>
</dbReference>
<keyword evidence="6" id="KW-0381">Hypersensitive response</keyword>
<dbReference type="GO" id="GO:0009626">
    <property type="term" value="P:plant-type hypersensitive response"/>
    <property type="evidence" value="ECO:0007669"/>
    <property type="project" value="UniProtKB-KW"/>
</dbReference>
<evidence type="ECO:0000256" key="5">
    <source>
        <dbReference type="ARBA" id="ARBA00022614"/>
    </source>
</evidence>
<evidence type="ECO:0000313" key="16">
    <source>
        <dbReference type="Proteomes" id="UP001161247"/>
    </source>
</evidence>
<feature type="domain" description="NB-ARC" evidence="11">
    <location>
        <begin position="549"/>
        <end position="713"/>
    </location>
</feature>
<keyword evidence="7" id="KW-0677">Repeat</keyword>
<dbReference type="Gene3D" id="1.10.10.10">
    <property type="entry name" value="Winged helix-like DNA-binding domain superfamily/Winged helix DNA-binding domain"/>
    <property type="match status" value="1"/>
</dbReference>
<feature type="domain" description="Late blight resistance protein R1A-like N-terminal" evidence="12">
    <location>
        <begin position="136"/>
        <end position="370"/>
    </location>
</feature>
<keyword evidence="4" id="KW-0963">Cytoplasm</keyword>
<sequence>MASSIITFLHSAMYDLASLQDKCPDDLKQSEFVILRHRLRNLKTFLLCTRKLGRDVHLQGDETSDNKDRSLASLLVRIKEAVSRNAQKIHTYRLSLEIGFCMDVIDEVDKFQADIESFDEVINEWYITFSDYSWQSTSPAEVLDIIDSVQDNLAEFLIMPIHNDFVVNQIEDLGEKIKLLRSFIPFAVLAVLTSAEHRQLGDLLAHIEAVVTETAHLTAQHTLTKSYLFEMVFGEKWWKGMPEEISLLLQRIKPIDRRVCEIYIQALVSLKLSKQLDIGNLGLNDNTGIIMMDFIDFLLFVLWELLQLDVGLAVSWKDQMQELAEGLRYLRTSLKNQQNKFNESIREPTRVLICDAGIIIFSLYQNDVKVDHELTNLLGKIKLLREEVDEKVPETSTFNLPKTNQLGFIDFLLENLMELINDEAYSFSWSQVQAIHGELVCLRSFLGEIVEFHDEQEQLRVLWDRIMEIACRVELAIEQLVLGHAGDSLSAPFDSIINDISIFKADFSKILPGIKKDIKVQDVVWTSSHVQPQGHSLIADEVVGLEFEVAPIKGRLTRGSKQLRVVSIVGMPGLGKTTIATKLYNDFTVKHHFHVHAWSTLSQEFNKKKVCLELLNGIVPNKHFAMDEVDLAEELRRRLKGRRYLIVLDDVWDIQAWNSLAGSLPNDSNGSRIILTSRLREVAPAALLDAEPHFLRQLTIDESWELLQKKLFHGISCPPELHELGIKIAEKCKGLPLTVVTIAGLLANTRLEVWHGVLESLSSGIVSTTEQCMNTLELSYKHLPDYLKPCFLYFGAFPEDTVISVRSLILLWISEGFVRKSEFKSLEEVATDYLMDLIGRSLVMVFWKRSIGGVKACRVHDLLHDFCLTKAKEENLFLLLRGYDELSAFHKPCRRLCIYSTQKHLKESKLFSPRVHSLLFFDQTEWYEQTSLDISFILRSFQLLRVLNIRQINLGPVFPDEIELLVQLRYLSVHGEMDAIPSLLGNLSKLETLIVFSSRKVSLPNTLWKLQRLRHLYIRVDPFGFGFSLPTENLDNTPRLHELVSFSGAIISSWKLMESQLKKFPNMRKLKCKLFEYDDVDPEICVEIMVPESLSRLESLNLSLFDENRKHIDFEFHLPANLKKLTLSLFRLPWAKASVIGKLPNLEVLKLLTDAFSGESWDMEEGEFANLRFLKLESLDIVRWTACSDDDQFPNLQKLVLNYCPKLEEIPCCLENISTLEVIEVSSCWEGISSLVEQIQEVQTDMGNSALKISISHVSKSS</sequence>
<accession>A0AAV1C3G0</accession>
<evidence type="ECO:0000313" key="15">
    <source>
        <dbReference type="EMBL" id="CAI9089199.1"/>
    </source>
</evidence>
<keyword evidence="5" id="KW-0433">Leucine-rich repeat</keyword>
<evidence type="ECO:0000256" key="4">
    <source>
        <dbReference type="ARBA" id="ARBA00022490"/>
    </source>
</evidence>
<dbReference type="Pfam" id="PF12061">
    <property type="entry name" value="NB-LRR"/>
    <property type="match status" value="1"/>
</dbReference>
<evidence type="ECO:0000259" key="14">
    <source>
        <dbReference type="Pfam" id="PF23598"/>
    </source>
</evidence>
<keyword evidence="16" id="KW-1185">Reference proteome</keyword>
<evidence type="ECO:0000256" key="1">
    <source>
        <dbReference type="ARBA" id="ARBA00002074"/>
    </source>
</evidence>
<dbReference type="Pfam" id="PF00931">
    <property type="entry name" value="NB-ARC"/>
    <property type="match status" value="1"/>
</dbReference>
<organism evidence="15 16">
    <name type="scientific">Oldenlandia corymbosa var. corymbosa</name>
    <dbReference type="NCBI Taxonomy" id="529605"/>
    <lineage>
        <taxon>Eukaryota</taxon>
        <taxon>Viridiplantae</taxon>
        <taxon>Streptophyta</taxon>
        <taxon>Embryophyta</taxon>
        <taxon>Tracheophyta</taxon>
        <taxon>Spermatophyta</taxon>
        <taxon>Magnoliopsida</taxon>
        <taxon>eudicotyledons</taxon>
        <taxon>Gunneridae</taxon>
        <taxon>Pentapetalae</taxon>
        <taxon>asterids</taxon>
        <taxon>lamiids</taxon>
        <taxon>Gentianales</taxon>
        <taxon>Rubiaceae</taxon>
        <taxon>Rubioideae</taxon>
        <taxon>Spermacoceae</taxon>
        <taxon>Hedyotis-Oldenlandia complex</taxon>
        <taxon>Oldenlandia</taxon>
    </lineage>
</organism>
<comment type="similarity">
    <text evidence="3">Belongs to the disease resistance NB-LRR family.</text>
</comment>
<dbReference type="Gene3D" id="3.40.50.300">
    <property type="entry name" value="P-loop containing nucleotide triphosphate hydrolases"/>
    <property type="match status" value="1"/>
</dbReference>
<dbReference type="PRINTS" id="PR00364">
    <property type="entry name" value="DISEASERSIST"/>
</dbReference>
<dbReference type="GO" id="GO:0005524">
    <property type="term" value="F:ATP binding"/>
    <property type="evidence" value="ECO:0007669"/>
    <property type="project" value="UniProtKB-KW"/>
</dbReference>
<dbReference type="InterPro" id="IPR002182">
    <property type="entry name" value="NB-ARC"/>
</dbReference>
<evidence type="ECO:0000256" key="10">
    <source>
        <dbReference type="ARBA" id="ARBA00022840"/>
    </source>
</evidence>
<dbReference type="Proteomes" id="UP001161247">
    <property type="component" value="Chromosome 1"/>
</dbReference>
<name>A0AAV1C3G0_OLDCO</name>
<keyword evidence="9" id="KW-0611">Plant defense</keyword>
<evidence type="ECO:0000256" key="9">
    <source>
        <dbReference type="ARBA" id="ARBA00022821"/>
    </source>
</evidence>
<dbReference type="PANTHER" id="PTHR23155">
    <property type="entry name" value="DISEASE RESISTANCE PROTEIN RP"/>
    <property type="match status" value="1"/>
</dbReference>
<dbReference type="PANTHER" id="PTHR23155:SF1152">
    <property type="entry name" value="AAA+ ATPASE DOMAIN-CONTAINING PROTEIN"/>
    <property type="match status" value="1"/>
</dbReference>
<evidence type="ECO:0000259" key="11">
    <source>
        <dbReference type="Pfam" id="PF00931"/>
    </source>
</evidence>
<dbReference type="FunFam" id="3.40.50.300:FF:001091">
    <property type="entry name" value="Probable disease resistance protein At1g61300"/>
    <property type="match status" value="1"/>
</dbReference>
<dbReference type="SUPFAM" id="SSF52540">
    <property type="entry name" value="P-loop containing nucleoside triphosphate hydrolases"/>
    <property type="match status" value="1"/>
</dbReference>
<proteinExistence type="inferred from homology"/>
<reference evidence="15" key="1">
    <citation type="submission" date="2023-03" db="EMBL/GenBank/DDBJ databases">
        <authorList>
            <person name="Julca I."/>
        </authorList>
    </citation>
    <scope>NUCLEOTIDE SEQUENCE</scope>
</reference>
<feature type="domain" description="Disease resistance R13L4/SHOC-2-like LRR" evidence="14">
    <location>
        <begin position="937"/>
        <end position="1204"/>
    </location>
</feature>
<protein>
    <submittedName>
        <fullName evidence="15">OLC1v1023720C1</fullName>
    </submittedName>
</protein>
<evidence type="ECO:0000256" key="6">
    <source>
        <dbReference type="ARBA" id="ARBA00022667"/>
    </source>
</evidence>
<comment type="function">
    <text evidence="1">Confers resistance to late blight (Phytophthora infestans) races carrying the avirulence gene Avr1. Resistance proteins guard the plant against pathogens that contain an appropriate avirulence protein via an indirect interaction with this avirulence protein. That triggers a defense system including the hypersensitive response, which restricts the pathogen growth.</text>
</comment>
<dbReference type="Pfam" id="PF23559">
    <property type="entry name" value="WHD_DRP"/>
    <property type="match status" value="1"/>
</dbReference>